<gene>
    <name evidence="2" type="ORF">SORBI_3009G098601</name>
</gene>
<reference evidence="3" key="2">
    <citation type="journal article" date="2018" name="Plant J.">
        <title>The Sorghum bicolor reference genome: improved assembly, gene annotations, a transcriptome atlas, and signatures of genome organization.</title>
        <authorList>
            <person name="McCormick R.F."/>
            <person name="Truong S.K."/>
            <person name="Sreedasyam A."/>
            <person name="Jenkins J."/>
            <person name="Shu S."/>
            <person name="Sims D."/>
            <person name="Kennedy M."/>
            <person name="Amirebrahimi M."/>
            <person name="Weers B.D."/>
            <person name="McKinley B."/>
            <person name="Mattison A."/>
            <person name="Morishige D.T."/>
            <person name="Grimwood J."/>
            <person name="Schmutz J."/>
            <person name="Mullet J.E."/>
        </authorList>
    </citation>
    <scope>NUCLEOTIDE SEQUENCE [LARGE SCALE GENOMIC DNA]</scope>
    <source>
        <strain evidence="3">cv. BTx623</strain>
    </source>
</reference>
<proteinExistence type="predicted"/>
<dbReference type="Proteomes" id="UP000000768">
    <property type="component" value="Chromosome 9"/>
</dbReference>
<keyword evidence="3" id="KW-1185">Reference proteome</keyword>
<dbReference type="AlphaFoldDB" id="A0A1Z5R2K4"/>
<feature type="region of interest" description="Disordered" evidence="1">
    <location>
        <begin position="158"/>
        <end position="186"/>
    </location>
</feature>
<dbReference type="EMBL" id="CM000768">
    <property type="protein sequence ID" value="OQU77759.1"/>
    <property type="molecule type" value="Genomic_DNA"/>
</dbReference>
<evidence type="ECO:0000256" key="1">
    <source>
        <dbReference type="SAM" id="MobiDB-lite"/>
    </source>
</evidence>
<dbReference type="Gramene" id="OQU77759">
    <property type="protein sequence ID" value="OQU77759"/>
    <property type="gene ID" value="SORBI_3009G098601"/>
</dbReference>
<organism evidence="2 3">
    <name type="scientific">Sorghum bicolor</name>
    <name type="common">Sorghum</name>
    <name type="synonym">Sorghum vulgare</name>
    <dbReference type="NCBI Taxonomy" id="4558"/>
    <lineage>
        <taxon>Eukaryota</taxon>
        <taxon>Viridiplantae</taxon>
        <taxon>Streptophyta</taxon>
        <taxon>Embryophyta</taxon>
        <taxon>Tracheophyta</taxon>
        <taxon>Spermatophyta</taxon>
        <taxon>Magnoliopsida</taxon>
        <taxon>Liliopsida</taxon>
        <taxon>Poales</taxon>
        <taxon>Poaceae</taxon>
        <taxon>PACMAD clade</taxon>
        <taxon>Panicoideae</taxon>
        <taxon>Andropogonodae</taxon>
        <taxon>Andropogoneae</taxon>
        <taxon>Sorghinae</taxon>
        <taxon>Sorghum</taxon>
    </lineage>
</organism>
<reference evidence="2 3" key="1">
    <citation type="journal article" date="2009" name="Nature">
        <title>The Sorghum bicolor genome and the diversification of grasses.</title>
        <authorList>
            <person name="Paterson A.H."/>
            <person name="Bowers J.E."/>
            <person name="Bruggmann R."/>
            <person name="Dubchak I."/>
            <person name="Grimwood J."/>
            <person name="Gundlach H."/>
            <person name="Haberer G."/>
            <person name="Hellsten U."/>
            <person name="Mitros T."/>
            <person name="Poliakov A."/>
            <person name="Schmutz J."/>
            <person name="Spannagl M."/>
            <person name="Tang H."/>
            <person name="Wang X."/>
            <person name="Wicker T."/>
            <person name="Bharti A.K."/>
            <person name="Chapman J."/>
            <person name="Feltus F.A."/>
            <person name="Gowik U."/>
            <person name="Grigoriev I.V."/>
            <person name="Lyons E."/>
            <person name="Maher C.A."/>
            <person name="Martis M."/>
            <person name="Narechania A."/>
            <person name="Otillar R.P."/>
            <person name="Penning B.W."/>
            <person name="Salamov A.A."/>
            <person name="Wang Y."/>
            <person name="Zhang L."/>
            <person name="Carpita N.C."/>
            <person name="Freeling M."/>
            <person name="Gingle A.R."/>
            <person name="Hash C.T."/>
            <person name="Keller B."/>
            <person name="Klein P."/>
            <person name="Kresovich S."/>
            <person name="McCann M.C."/>
            <person name="Ming R."/>
            <person name="Peterson D.G."/>
            <person name="Mehboob-ur-Rahman"/>
            <person name="Ware D."/>
            <person name="Westhoff P."/>
            <person name="Mayer K.F."/>
            <person name="Messing J."/>
            <person name="Rokhsar D.S."/>
        </authorList>
    </citation>
    <scope>NUCLEOTIDE SEQUENCE [LARGE SCALE GENOMIC DNA]</scope>
    <source>
        <strain evidence="3">cv. BTx623</strain>
    </source>
</reference>
<protein>
    <submittedName>
        <fullName evidence="2">Uncharacterized protein</fullName>
    </submittedName>
</protein>
<accession>A0A1Z5R2K4</accession>
<evidence type="ECO:0000313" key="3">
    <source>
        <dbReference type="Proteomes" id="UP000000768"/>
    </source>
</evidence>
<sequence length="299" mass="34307">MDEKRALVDIDHHRINFASLLKYKVKCGYSARDSMYYMKRCDNDTALLHRIDYEEDALTMIEECTEEKTIRLAISTTEVDQDAGYAITPIKQRSTLEEVEDEDIDAYKVWLEKLPQDKENPEFKDDTRMNTLATYKEWLRREGLLQDIYAYIDDETIEEDGSGDNSATPMQFPSHGRRPKASKKVGVGEKRKIGRGTLKGLPVEAKRCKLGTEKLNIEFSSTKGGPIGENHRLFVDEIVQFTRTRLHLLALKSGKINLDTGEEPDGLTFWRSTRTKEGRWSSEAAKEIYVSATLFISTY</sequence>
<name>A0A1Z5R2K4_SORBI</name>
<evidence type="ECO:0000313" key="2">
    <source>
        <dbReference type="EMBL" id="OQU77759.1"/>
    </source>
</evidence>
<dbReference type="InParanoid" id="A0A1Z5R2K4"/>